<feature type="transmembrane region" description="Helical" evidence="9">
    <location>
        <begin position="63"/>
        <end position="88"/>
    </location>
</feature>
<comment type="subcellular location">
    <subcellularLocation>
        <location evidence="1">Membrane</location>
        <topology evidence="1">Multi-pass membrane protein</topology>
    </subcellularLocation>
</comment>
<evidence type="ECO:0000256" key="1">
    <source>
        <dbReference type="ARBA" id="ARBA00004141"/>
    </source>
</evidence>
<dbReference type="Proteomes" id="UP000323011">
    <property type="component" value="Unassembled WGS sequence"/>
</dbReference>
<dbReference type="EMBL" id="VLTO01000015">
    <property type="protein sequence ID" value="KAA0175313.1"/>
    <property type="molecule type" value="Genomic_DNA"/>
</dbReference>
<evidence type="ECO:0000256" key="2">
    <source>
        <dbReference type="ARBA" id="ARBA00007296"/>
    </source>
</evidence>
<dbReference type="InterPro" id="IPR000245">
    <property type="entry name" value="ATPase_proteolipid_csu"/>
</dbReference>
<evidence type="ECO:0000256" key="5">
    <source>
        <dbReference type="ARBA" id="ARBA00022781"/>
    </source>
</evidence>
<evidence type="ECO:0000313" key="17">
    <source>
        <dbReference type="Proteomes" id="UP000324907"/>
    </source>
</evidence>
<evidence type="ECO:0000256" key="4">
    <source>
        <dbReference type="ARBA" id="ARBA00022692"/>
    </source>
</evidence>
<dbReference type="AlphaFoldDB" id="A0A5A8C3C4"/>
<keyword evidence="8 9" id="KW-0472">Membrane</keyword>
<evidence type="ECO:0000313" key="13">
    <source>
        <dbReference type="EMBL" id="KAA0159779.1"/>
    </source>
</evidence>
<dbReference type="EMBL" id="VLTL01000121">
    <property type="protein sequence ID" value="KAA0159779.1"/>
    <property type="molecule type" value="Genomic_DNA"/>
</dbReference>
<dbReference type="GO" id="GO:0046961">
    <property type="term" value="F:proton-transporting ATPase activity, rotational mechanism"/>
    <property type="evidence" value="ECO:0007669"/>
    <property type="project" value="InterPro"/>
</dbReference>
<feature type="transmembrane region" description="Helical" evidence="9">
    <location>
        <begin position="20"/>
        <end position="42"/>
    </location>
</feature>
<evidence type="ECO:0000256" key="9">
    <source>
        <dbReference type="RuleBase" id="RU363060"/>
    </source>
</evidence>
<evidence type="ECO:0000313" key="18">
    <source>
        <dbReference type="Proteomes" id="UP000325113"/>
    </source>
</evidence>
<name>A0A5A8C3C4_CAFRO</name>
<dbReference type="OMA" id="TSPYMWG"/>
<evidence type="ECO:0000259" key="10">
    <source>
        <dbReference type="Pfam" id="PF00137"/>
    </source>
</evidence>
<evidence type="ECO:0000256" key="6">
    <source>
        <dbReference type="ARBA" id="ARBA00022989"/>
    </source>
</evidence>
<dbReference type="Gene3D" id="1.20.120.610">
    <property type="entry name" value="lithium bound rotor ring of v- atpase"/>
    <property type="match status" value="1"/>
</dbReference>
<gene>
    <name evidence="14" type="ORF">FNF27_03321</name>
    <name evidence="13" type="ORF">FNF28_05689</name>
    <name evidence="11" type="ORF">FNF29_07943</name>
    <name evidence="12" type="ORF">FNF31_06032</name>
</gene>
<dbReference type="SUPFAM" id="SSF81333">
    <property type="entry name" value="F1F0 ATP synthase subunit C"/>
    <property type="match status" value="2"/>
</dbReference>
<feature type="domain" description="V-ATPase proteolipid subunit C-like" evidence="10">
    <location>
        <begin position="25"/>
        <end position="83"/>
    </location>
</feature>
<keyword evidence="3 9" id="KW-0813">Transport</keyword>
<keyword evidence="5" id="KW-0375">Hydrogen ion transport</keyword>
<dbReference type="CDD" id="cd18178">
    <property type="entry name" value="ATP-synt_Vo_c_ATP6F_rpt2"/>
    <property type="match status" value="1"/>
</dbReference>
<dbReference type="CDD" id="cd18177">
    <property type="entry name" value="ATP-synt_Vo_c_ATP6F_rpt1"/>
    <property type="match status" value="1"/>
</dbReference>
<evidence type="ECO:0000256" key="8">
    <source>
        <dbReference type="ARBA" id="ARBA00023136"/>
    </source>
</evidence>
<proteinExistence type="inferred from homology"/>
<sequence length="184" mass="18896">MSDLHNESWLDVFANISPYMLAHMGTLLSLVLCVIGAGWGIFLTGTSIMGAAVKAPRVSSRNLVSIIFCEAVAIFGVIVSLVMSGRLQASATTDGNPPPGFDVAQFHYAGYSLFSAGLSCGISNLASGVCVGIAGSSCVLADAQNKSLFSPLLLVEVFGSAIGLFGLIVSVLQIGQAYFPGTAA</sequence>
<keyword evidence="6 9" id="KW-1133">Transmembrane helix</keyword>
<evidence type="ECO:0000313" key="14">
    <source>
        <dbReference type="EMBL" id="KAA0175313.1"/>
    </source>
</evidence>
<dbReference type="InterPro" id="IPR035921">
    <property type="entry name" value="F/V-ATP_Csub_sf"/>
</dbReference>
<keyword evidence="4 9" id="KW-0812">Transmembrane</keyword>
<dbReference type="Proteomes" id="UP000325113">
    <property type="component" value="Unassembled WGS sequence"/>
</dbReference>
<comment type="caution">
    <text evidence="11">The sequence shown here is derived from an EMBL/GenBank/DDBJ whole genome shotgun (WGS) entry which is preliminary data.</text>
</comment>
<evidence type="ECO:0000313" key="11">
    <source>
        <dbReference type="EMBL" id="KAA0146610.1"/>
    </source>
</evidence>
<protein>
    <recommendedName>
        <fullName evidence="10">V-ATPase proteolipid subunit C-like domain-containing protein</fullName>
    </recommendedName>
</protein>
<feature type="transmembrane region" description="Helical" evidence="9">
    <location>
        <begin position="108"/>
        <end position="141"/>
    </location>
</feature>
<feature type="domain" description="V-ATPase proteolipid subunit C-like" evidence="10">
    <location>
        <begin position="114"/>
        <end position="172"/>
    </location>
</feature>
<dbReference type="GO" id="GO:0033179">
    <property type="term" value="C:proton-transporting V-type ATPase, V0 domain"/>
    <property type="evidence" value="ECO:0007669"/>
    <property type="project" value="InterPro"/>
</dbReference>
<evidence type="ECO:0000313" key="16">
    <source>
        <dbReference type="Proteomes" id="UP000323011"/>
    </source>
</evidence>
<comment type="similarity">
    <text evidence="2 9">Belongs to the V-ATPase proteolipid subunit family.</text>
</comment>
<evidence type="ECO:0000313" key="12">
    <source>
        <dbReference type="EMBL" id="KAA0155790.1"/>
    </source>
</evidence>
<evidence type="ECO:0000256" key="3">
    <source>
        <dbReference type="ARBA" id="ARBA00022448"/>
    </source>
</evidence>
<reference evidence="15 16" key="1">
    <citation type="submission" date="2019-07" db="EMBL/GenBank/DDBJ databases">
        <title>Genomes of Cafeteria roenbergensis.</title>
        <authorList>
            <person name="Fischer M.G."/>
            <person name="Hackl T."/>
            <person name="Roman M."/>
        </authorList>
    </citation>
    <scope>NUCLEOTIDE SEQUENCE [LARGE SCALE GENOMIC DNA]</scope>
    <source>
        <strain evidence="11 16">BVI</strain>
        <strain evidence="12 18">Cflag</strain>
        <strain evidence="14 15">E4-10P</strain>
        <strain evidence="13 17">RCC970-E3</strain>
    </source>
</reference>
<evidence type="ECO:0000256" key="7">
    <source>
        <dbReference type="ARBA" id="ARBA00023065"/>
    </source>
</evidence>
<evidence type="ECO:0000313" key="15">
    <source>
        <dbReference type="Proteomes" id="UP000322899"/>
    </source>
</evidence>
<keyword evidence="16" id="KW-1185">Reference proteome</keyword>
<dbReference type="Proteomes" id="UP000324907">
    <property type="component" value="Unassembled WGS sequence"/>
</dbReference>
<dbReference type="FunFam" id="1.20.120.610:FF:000002">
    <property type="entry name" value="V-type proton ATPase proteolipid subunit"/>
    <property type="match status" value="1"/>
</dbReference>
<dbReference type="Proteomes" id="UP000322899">
    <property type="component" value="Unassembled WGS sequence"/>
</dbReference>
<dbReference type="InterPro" id="IPR002379">
    <property type="entry name" value="ATPase_proteolipid_c-like_dom"/>
</dbReference>
<dbReference type="Pfam" id="PF00137">
    <property type="entry name" value="ATP-synt_C"/>
    <property type="match status" value="2"/>
</dbReference>
<dbReference type="PANTHER" id="PTHR10263">
    <property type="entry name" value="V-TYPE PROTON ATPASE PROTEOLIPID SUBUNIT"/>
    <property type="match status" value="1"/>
</dbReference>
<dbReference type="OrthoDB" id="10264021at2759"/>
<keyword evidence="7 9" id="KW-0406">Ion transport</keyword>
<dbReference type="EMBL" id="VLTN01000082">
    <property type="protein sequence ID" value="KAA0146610.1"/>
    <property type="molecule type" value="Genomic_DNA"/>
</dbReference>
<accession>A0A5A8C3C4</accession>
<feature type="transmembrane region" description="Helical" evidence="9">
    <location>
        <begin position="153"/>
        <end position="179"/>
    </location>
</feature>
<organism evidence="11 16">
    <name type="scientific">Cafeteria roenbergensis</name>
    <name type="common">Marine flagellate</name>
    <dbReference type="NCBI Taxonomy" id="33653"/>
    <lineage>
        <taxon>Eukaryota</taxon>
        <taxon>Sar</taxon>
        <taxon>Stramenopiles</taxon>
        <taxon>Bigyra</taxon>
        <taxon>Opalozoa</taxon>
        <taxon>Bicosoecida</taxon>
        <taxon>Cafeteriaceae</taxon>
        <taxon>Cafeteria</taxon>
    </lineage>
</organism>
<dbReference type="PRINTS" id="PR00122">
    <property type="entry name" value="VACATPASE"/>
</dbReference>
<dbReference type="EMBL" id="VLTM01000086">
    <property type="protein sequence ID" value="KAA0155790.1"/>
    <property type="molecule type" value="Genomic_DNA"/>
</dbReference>